<keyword evidence="3" id="KW-1185">Reference proteome</keyword>
<gene>
    <name evidence="2" type="ORF">H8S18_09710</name>
</gene>
<sequence length="85" mass="9387">MVMAGSIILLLALVVAVIAVMCVAEGFIVRKFGLWGLVIPIVSCVMAFLNIVFLIGAAIQFITFVAIYRKQKKQDEIDKMNIQDL</sequence>
<dbReference type="RefSeq" id="WP_186858114.1">
    <property type="nucleotide sequence ID" value="NZ_JACOON010000005.1"/>
</dbReference>
<keyword evidence="1" id="KW-0472">Membrane</keyword>
<keyword evidence="1" id="KW-1133">Transmembrane helix</keyword>
<reference evidence="2 3" key="1">
    <citation type="submission" date="2020-08" db="EMBL/GenBank/DDBJ databases">
        <title>Genome public.</title>
        <authorList>
            <person name="Liu C."/>
            <person name="Sun Q."/>
        </authorList>
    </citation>
    <scope>NUCLEOTIDE SEQUENCE [LARGE SCALE GENOMIC DNA]</scope>
    <source>
        <strain evidence="2 3">NSJ-35</strain>
    </source>
</reference>
<comment type="caution">
    <text evidence="2">The sequence shown here is derived from an EMBL/GenBank/DDBJ whole genome shotgun (WGS) entry which is preliminary data.</text>
</comment>
<evidence type="ECO:0000313" key="2">
    <source>
        <dbReference type="EMBL" id="MBC5648613.1"/>
    </source>
</evidence>
<name>A0ABR7EHH3_9FIRM</name>
<protein>
    <submittedName>
        <fullName evidence="2">Uncharacterized protein</fullName>
    </submittedName>
</protein>
<evidence type="ECO:0000313" key="3">
    <source>
        <dbReference type="Proteomes" id="UP000606889"/>
    </source>
</evidence>
<keyword evidence="1" id="KW-0812">Transmembrane</keyword>
<dbReference type="Proteomes" id="UP000606889">
    <property type="component" value="Unassembled WGS sequence"/>
</dbReference>
<evidence type="ECO:0000256" key="1">
    <source>
        <dbReference type="SAM" id="Phobius"/>
    </source>
</evidence>
<accession>A0ABR7EHH3</accession>
<dbReference type="EMBL" id="JACOON010000005">
    <property type="protein sequence ID" value="MBC5648613.1"/>
    <property type="molecule type" value="Genomic_DNA"/>
</dbReference>
<organism evidence="2 3">
    <name type="scientific">Christensenella tenuis</name>
    <dbReference type="NCBI Taxonomy" id="2763033"/>
    <lineage>
        <taxon>Bacteria</taxon>
        <taxon>Bacillati</taxon>
        <taxon>Bacillota</taxon>
        <taxon>Clostridia</taxon>
        <taxon>Christensenellales</taxon>
        <taxon>Christensenellaceae</taxon>
        <taxon>Christensenella</taxon>
    </lineage>
</organism>
<proteinExistence type="predicted"/>
<feature type="transmembrane region" description="Helical" evidence="1">
    <location>
        <begin position="34"/>
        <end position="67"/>
    </location>
</feature>